<dbReference type="PROSITE" id="PS51257">
    <property type="entry name" value="PROKAR_LIPOPROTEIN"/>
    <property type="match status" value="1"/>
</dbReference>
<feature type="chain" id="PRO_5045530865" evidence="1">
    <location>
        <begin position="31"/>
        <end position="219"/>
    </location>
</feature>
<accession>A0ABU8P9S5</accession>
<proteinExistence type="predicted"/>
<evidence type="ECO:0000313" key="3">
    <source>
        <dbReference type="Proteomes" id="UP001375812"/>
    </source>
</evidence>
<keyword evidence="3" id="KW-1185">Reference proteome</keyword>
<keyword evidence="1" id="KW-0732">Signal</keyword>
<evidence type="ECO:0000256" key="1">
    <source>
        <dbReference type="SAM" id="SignalP"/>
    </source>
</evidence>
<gene>
    <name evidence="2" type="ORF">WH297_03460</name>
</gene>
<dbReference type="EMBL" id="JBBGZH010000001">
    <property type="protein sequence ID" value="MEJ5018797.1"/>
    <property type="molecule type" value="Genomic_DNA"/>
</dbReference>
<feature type="signal peptide" evidence="1">
    <location>
        <begin position="1"/>
        <end position="30"/>
    </location>
</feature>
<protein>
    <submittedName>
        <fullName evidence="2">Uncharacterized protein</fullName>
    </submittedName>
</protein>
<comment type="caution">
    <text evidence="2">The sequence shown here is derived from an EMBL/GenBank/DDBJ whole genome shotgun (WGS) entry which is preliminary data.</text>
</comment>
<dbReference type="Proteomes" id="UP001375812">
    <property type="component" value="Unassembled WGS sequence"/>
</dbReference>
<sequence>MISWPKRLKFGSVTIVLAACATATALSADADGYKLTGFPALILGGGTATATVQYREPFQNLVKIGSVDVSLGATSLAQIREILGGSTHMREALGLKTSWLCYEITKDNLSRRIWFISDGFSNQEAKKAILSLIATEVADDKAQDCSTPKIDLTEIVLPVPALDDDRKKLEDRFGATDAKKFIRYANEQRNSEAIVKQSLVYRLDGDQITGVGFSQATAR</sequence>
<organism evidence="2 3">
    <name type="scientific">Ochrobactrum vermis</name>
    <dbReference type="NCBI Taxonomy" id="1827297"/>
    <lineage>
        <taxon>Bacteria</taxon>
        <taxon>Pseudomonadati</taxon>
        <taxon>Pseudomonadota</taxon>
        <taxon>Alphaproteobacteria</taxon>
        <taxon>Hyphomicrobiales</taxon>
        <taxon>Brucellaceae</taxon>
        <taxon>Brucella/Ochrobactrum group</taxon>
        <taxon>Ochrobactrum</taxon>
    </lineage>
</organism>
<reference evidence="2 3" key="1">
    <citation type="submission" date="2023-12" db="EMBL/GenBank/DDBJ databases">
        <title>Gut-associated functions are favored during microbiome assembly across C. elegans life.</title>
        <authorList>
            <person name="Zimmermann J."/>
        </authorList>
    </citation>
    <scope>NUCLEOTIDE SEQUENCE [LARGE SCALE GENOMIC DNA]</scope>
    <source>
        <strain evidence="2 3">MYb71</strain>
    </source>
</reference>
<dbReference type="RefSeq" id="WP_105541360.1">
    <property type="nucleotide sequence ID" value="NZ_JBBGZH010000001.1"/>
</dbReference>
<evidence type="ECO:0000313" key="2">
    <source>
        <dbReference type="EMBL" id="MEJ5018797.1"/>
    </source>
</evidence>
<name>A0ABU8P9S5_9HYPH</name>